<reference evidence="6" key="1">
    <citation type="submission" date="2013-04" db="EMBL/GenBank/DDBJ databases">
        <title>The Genome Sequence of Fonticula alba ATCC 38817.</title>
        <authorList>
            <consortium name="The Broad Institute Genomics Platform"/>
            <person name="Russ C."/>
            <person name="Cuomo C."/>
            <person name="Burger G."/>
            <person name="Gray M.W."/>
            <person name="Holland P.W.H."/>
            <person name="King N."/>
            <person name="Lang F.B.F."/>
            <person name="Roger A.J."/>
            <person name="Ruiz-Trillo I."/>
            <person name="Brown M."/>
            <person name="Walker B."/>
            <person name="Young S."/>
            <person name="Zeng Q."/>
            <person name="Gargeya S."/>
            <person name="Fitzgerald M."/>
            <person name="Haas B."/>
            <person name="Abouelleil A."/>
            <person name="Allen A.W."/>
            <person name="Alvarado L."/>
            <person name="Arachchi H.M."/>
            <person name="Berlin A.M."/>
            <person name="Chapman S.B."/>
            <person name="Gainer-Dewar J."/>
            <person name="Goldberg J."/>
            <person name="Griggs A."/>
            <person name="Gujja S."/>
            <person name="Hansen M."/>
            <person name="Howarth C."/>
            <person name="Imamovic A."/>
            <person name="Ireland A."/>
            <person name="Larimer J."/>
            <person name="McCowan C."/>
            <person name="Murphy C."/>
            <person name="Pearson M."/>
            <person name="Poon T.W."/>
            <person name="Priest M."/>
            <person name="Roberts A."/>
            <person name="Saif S."/>
            <person name="Shea T."/>
            <person name="Sisk P."/>
            <person name="Sykes S."/>
            <person name="Wortman J."/>
            <person name="Nusbaum C."/>
            <person name="Birren B."/>
        </authorList>
    </citation>
    <scope>NUCLEOTIDE SEQUENCE [LARGE SCALE GENOMIC DNA]</scope>
    <source>
        <strain evidence="6">ATCC 38817</strain>
    </source>
</reference>
<feature type="repeat" description="WD" evidence="3">
    <location>
        <begin position="138"/>
        <end position="180"/>
    </location>
</feature>
<dbReference type="PROSITE" id="PS00678">
    <property type="entry name" value="WD_REPEATS_1"/>
    <property type="match status" value="1"/>
</dbReference>
<proteinExistence type="inferred from homology"/>
<evidence type="ECO:0000256" key="3">
    <source>
        <dbReference type="PROSITE-ProRule" id="PRU00221"/>
    </source>
</evidence>
<dbReference type="eggNOG" id="KOG1445">
    <property type="taxonomic scope" value="Eukaryota"/>
</dbReference>
<feature type="domain" description="DUF1899" evidence="5">
    <location>
        <begin position="15"/>
        <end position="78"/>
    </location>
</feature>
<evidence type="ECO:0000256" key="4">
    <source>
        <dbReference type="RuleBase" id="RU280818"/>
    </source>
</evidence>
<keyword evidence="1 3" id="KW-0853">WD repeat</keyword>
<dbReference type="InterPro" id="IPR019775">
    <property type="entry name" value="WD40_repeat_CS"/>
</dbReference>
<accession>A0A058ZBU4</accession>
<dbReference type="SMART" id="SM00320">
    <property type="entry name" value="WD40"/>
    <property type="match status" value="3"/>
</dbReference>
<dbReference type="InterPro" id="IPR001680">
    <property type="entry name" value="WD40_rpt"/>
</dbReference>
<organism evidence="6">
    <name type="scientific">Fonticula alba</name>
    <name type="common">Slime mold</name>
    <dbReference type="NCBI Taxonomy" id="691883"/>
    <lineage>
        <taxon>Eukaryota</taxon>
        <taxon>Rotosphaerida</taxon>
        <taxon>Fonticulaceae</taxon>
        <taxon>Fonticula</taxon>
    </lineage>
</organism>
<dbReference type="SMART" id="SM01166">
    <property type="entry name" value="DUF1899"/>
    <property type="match status" value="1"/>
</dbReference>
<dbReference type="Pfam" id="PF08953">
    <property type="entry name" value="DUF1899"/>
    <property type="match status" value="1"/>
</dbReference>
<gene>
    <name evidence="6" type="ORF">H696_01304</name>
</gene>
<dbReference type="OrthoDB" id="1850764at2759"/>
<dbReference type="AlphaFoldDB" id="A0A058ZBU4"/>
<dbReference type="InterPro" id="IPR015048">
    <property type="entry name" value="DUF1899"/>
</dbReference>
<dbReference type="Pfam" id="PF00400">
    <property type="entry name" value="WD40"/>
    <property type="match status" value="1"/>
</dbReference>
<keyword evidence="7" id="KW-1185">Reference proteome</keyword>
<dbReference type="PROSITE" id="PS50082">
    <property type="entry name" value="WD_REPEATS_2"/>
    <property type="match status" value="1"/>
</dbReference>
<comment type="similarity">
    <text evidence="4">Belongs to the WD repeat coronin family.</text>
</comment>
<name>A0A058ZBU4_FONAL</name>
<dbReference type="OMA" id="NINANMT"/>
<dbReference type="Proteomes" id="UP000030693">
    <property type="component" value="Unassembled WGS sequence"/>
</dbReference>
<keyword evidence="2 4" id="KW-0677">Repeat</keyword>
<evidence type="ECO:0000313" key="6">
    <source>
        <dbReference type="EMBL" id="KCV71895.1"/>
    </source>
</evidence>
<evidence type="ECO:0000313" key="7">
    <source>
        <dbReference type="Proteomes" id="UP000030693"/>
    </source>
</evidence>
<protein>
    <recommendedName>
        <fullName evidence="4">Coronin</fullName>
    </recommendedName>
</protein>
<evidence type="ECO:0000259" key="5">
    <source>
        <dbReference type="SMART" id="SM01166"/>
    </source>
</evidence>
<dbReference type="EMBL" id="KB932202">
    <property type="protein sequence ID" value="KCV71895.1"/>
    <property type="molecule type" value="Genomic_DNA"/>
</dbReference>
<dbReference type="InterPro" id="IPR036322">
    <property type="entry name" value="WD40_repeat_dom_sf"/>
</dbReference>
<dbReference type="InterPro" id="IPR015505">
    <property type="entry name" value="Coronin"/>
</dbReference>
<dbReference type="SUPFAM" id="SSF50978">
    <property type="entry name" value="WD40 repeat-like"/>
    <property type="match status" value="1"/>
</dbReference>
<dbReference type="GeneID" id="20526029"/>
<dbReference type="PANTHER" id="PTHR10856">
    <property type="entry name" value="CORONIN"/>
    <property type="match status" value="1"/>
</dbReference>
<evidence type="ECO:0000256" key="1">
    <source>
        <dbReference type="ARBA" id="ARBA00022574"/>
    </source>
</evidence>
<dbReference type="PROSITE" id="PS50294">
    <property type="entry name" value="WD_REPEATS_REGION"/>
    <property type="match status" value="1"/>
</dbReference>
<sequence>MFGQSAGAGSLGTQSMKLRNTFGTVQNRETYEGLRVSLSTGSYIRCNDRFFGVPWVVGSVASGSITGNLAIFPIGKHGKADLDRGFIEASSQQLLDFDFYKFESNIVATATRDGLVKVFRFPEDGVLEGNATVADSYLAGHEKKVDHVRFHPSATDLLLSASSDQTVRLWDFRSMQEVVTLSDPETTAQDIYWSPHGSVVLQTGRDGSISMFDPRAQTTPVLRHVMQDFATSRALSAAFLNYDGYDLVVSGFA</sequence>
<evidence type="ECO:0000256" key="2">
    <source>
        <dbReference type="ARBA" id="ARBA00022737"/>
    </source>
</evidence>
<dbReference type="RefSeq" id="XP_009493473.1">
    <property type="nucleotide sequence ID" value="XM_009495198.1"/>
</dbReference>
<dbReference type="Gene3D" id="2.130.10.10">
    <property type="entry name" value="YVTN repeat-like/Quinoprotein amine dehydrogenase"/>
    <property type="match status" value="1"/>
</dbReference>
<dbReference type="InterPro" id="IPR015943">
    <property type="entry name" value="WD40/YVTN_repeat-like_dom_sf"/>
</dbReference>